<comment type="caution">
    <text evidence="2">The sequence shown here is derived from an EMBL/GenBank/DDBJ whole genome shotgun (WGS) entry which is preliminary data.</text>
</comment>
<evidence type="ECO:0000256" key="1">
    <source>
        <dbReference type="SAM" id="MobiDB-lite"/>
    </source>
</evidence>
<name>A0ABT5ZCZ6_9ACTN</name>
<reference evidence="2 3" key="1">
    <citation type="submission" date="2023-03" db="EMBL/GenBank/DDBJ databases">
        <title>Draft genome sequence of Streptomyces sp. RB6PN23 isolated from peat swamp forest in Thailand.</title>
        <authorList>
            <person name="Klaysubun C."/>
            <person name="Duangmal K."/>
        </authorList>
    </citation>
    <scope>NUCLEOTIDE SEQUENCE [LARGE SCALE GENOMIC DNA]</scope>
    <source>
        <strain evidence="2 3">RB6PN23</strain>
    </source>
</reference>
<protein>
    <submittedName>
        <fullName evidence="2">Uncharacterized protein</fullName>
    </submittedName>
</protein>
<feature type="region of interest" description="Disordered" evidence="1">
    <location>
        <begin position="1"/>
        <end position="44"/>
    </location>
</feature>
<evidence type="ECO:0000313" key="2">
    <source>
        <dbReference type="EMBL" id="MDF3287703.1"/>
    </source>
</evidence>
<proteinExistence type="predicted"/>
<dbReference type="RefSeq" id="WP_276091602.1">
    <property type="nucleotide sequence ID" value="NZ_JARJBC010000001.1"/>
</dbReference>
<dbReference type="EMBL" id="JARJBC010000001">
    <property type="protein sequence ID" value="MDF3287703.1"/>
    <property type="molecule type" value="Genomic_DNA"/>
</dbReference>
<keyword evidence="3" id="KW-1185">Reference proteome</keyword>
<feature type="compositionally biased region" description="Basic and acidic residues" evidence="1">
    <location>
        <begin position="1"/>
        <end position="11"/>
    </location>
</feature>
<gene>
    <name evidence="2" type="ORF">P3G67_00300</name>
</gene>
<dbReference type="Proteomes" id="UP001216579">
    <property type="component" value="Unassembled WGS sequence"/>
</dbReference>
<organism evidence="2 3">
    <name type="scientific">Streptomyces silvisoli</name>
    <dbReference type="NCBI Taxonomy" id="3034235"/>
    <lineage>
        <taxon>Bacteria</taxon>
        <taxon>Bacillati</taxon>
        <taxon>Actinomycetota</taxon>
        <taxon>Actinomycetes</taxon>
        <taxon>Kitasatosporales</taxon>
        <taxon>Streptomycetaceae</taxon>
        <taxon>Streptomyces</taxon>
    </lineage>
</organism>
<evidence type="ECO:0000313" key="3">
    <source>
        <dbReference type="Proteomes" id="UP001216579"/>
    </source>
</evidence>
<feature type="compositionally biased region" description="Low complexity" evidence="1">
    <location>
        <begin position="19"/>
        <end position="32"/>
    </location>
</feature>
<accession>A0ABT5ZCZ6</accession>
<sequence length="78" mass="8298">MSGTESEKKSGMPEVIQLSKKAASAESAQATAPQDAEKEEPRSLTPVFNALVREWRAEGRDIPLRHKPAAAALARGAA</sequence>